<dbReference type="STRING" id="321763.SAMN04488692_1231"/>
<accession>A0A1G9RMB3</accession>
<dbReference type="PANTHER" id="PTHR37984">
    <property type="entry name" value="PROTEIN CBG26694"/>
    <property type="match status" value="1"/>
</dbReference>
<dbReference type="RefSeq" id="WP_143423066.1">
    <property type="nucleotide sequence ID" value="NZ_FNGO01000023.1"/>
</dbReference>
<evidence type="ECO:0000259" key="2">
    <source>
        <dbReference type="PROSITE" id="PS50994"/>
    </source>
</evidence>
<evidence type="ECO:0000256" key="1">
    <source>
        <dbReference type="SAM" id="MobiDB-lite"/>
    </source>
</evidence>
<dbReference type="InterPro" id="IPR036397">
    <property type="entry name" value="RNaseH_sf"/>
</dbReference>
<proteinExistence type="predicted"/>
<dbReference type="InterPro" id="IPR012337">
    <property type="entry name" value="RNaseH-like_sf"/>
</dbReference>
<feature type="non-terminal residue" evidence="3">
    <location>
        <position position="1"/>
    </location>
</feature>
<dbReference type="Pfam" id="PF00665">
    <property type="entry name" value="rve"/>
    <property type="match status" value="1"/>
</dbReference>
<organism evidence="3 4">
    <name type="scientific">Halarsenatibacter silvermanii</name>
    <dbReference type="NCBI Taxonomy" id="321763"/>
    <lineage>
        <taxon>Bacteria</taxon>
        <taxon>Bacillati</taxon>
        <taxon>Bacillota</taxon>
        <taxon>Clostridia</taxon>
        <taxon>Halanaerobiales</taxon>
        <taxon>Halarsenatibacteraceae</taxon>
        <taxon>Halarsenatibacter</taxon>
    </lineage>
</organism>
<dbReference type="EMBL" id="FNGO01000023">
    <property type="protein sequence ID" value="SDM24479.1"/>
    <property type="molecule type" value="Genomic_DNA"/>
</dbReference>
<evidence type="ECO:0000313" key="3">
    <source>
        <dbReference type="EMBL" id="SDM24479.1"/>
    </source>
</evidence>
<dbReference type="SUPFAM" id="SSF53098">
    <property type="entry name" value="Ribonuclease H-like"/>
    <property type="match status" value="1"/>
</dbReference>
<evidence type="ECO:0000313" key="4">
    <source>
        <dbReference type="Proteomes" id="UP000199476"/>
    </source>
</evidence>
<dbReference type="GO" id="GO:0003676">
    <property type="term" value="F:nucleic acid binding"/>
    <property type="evidence" value="ECO:0007669"/>
    <property type="project" value="InterPro"/>
</dbReference>
<feature type="domain" description="Integrase catalytic" evidence="2">
    <location>
        <begin position="1"/>
        <end position="159"/>
    </location>
</feature>
<name>A0A1G9RMB3_9FIRM</name>
<dbReference type="PROSITE" id="PS50994">
    <property type="entry name" value="INTEGRASE"/>
    <property type="match status" value="1"/>
</dbReference>
<dbReference type="OrthoDB" id="9775203at2"/>
<dbReference type="InterPro" id="IPR050951">
    <property type="entry name" value="Retrovirus_Pol_polyprotein"/>
</dbReference>
<dbReference type="InterPro" id="IPR001584">
    <property type="entry name" value="Integrase_cat-core"/>
</dbReference>
<dbReference type="AlphaFoldDB" id="A0A1G9RMB3"/>
<sequence length="219" mass="25791">FIEPNDCWSLDFLEFNWGSETLYLCLILDDKSRYVLEWSITASPTFEFVKDLLEQAFKQHGKPKMIKSDNGPQFRKKFAEQLNQWDIVHHPSPYYQPSYNGKTERKNRDLRKIVERFDEDVSLEQIFSTISDSIYEHNHIRPHESLEGATPYQSYNGFADEVRAKMEAFKKREKRRKGFKVKDSKQNQNHNPGVSVPVYSRNESEDVVGCVKSFLEVQL</sequence>
<reference evidence="3 4" key="1">
    <citation type="submission" date="2016-10" db="EMBL/GenBank/DDBJ databases">
        <authorList>
            <person name="de Groot N.N."/>
        </authorList>
    </citation>
    <scope>NUCLEOTIDE SEQUENCE [LARGE SCALE GENOMIC DNA]</scope>
    <source>
        <strain evidence="3 4">SLAS-1</strain>
    </source>
</reference>
<dbReference type="Gene3D" id="3.30.420.10">
    <property type="entry name" value="Ribonuclease H-like superfamily/Ribonuclease H"/>
    <property type="match status" value="1"/>
</dbReference>
<dbReference type="Proteomes" id="UP000199476">
    <property type="component" value="Unassembled WGS sequence"/>
</dbReference>
<gene>
    <name evidence="3" type="ORF">SAMN04488692_1231</name>
</gene>
<protein>
    <submittedName>
        <fullName evidence="3">Integrase core domain-containing protein</fullName>
    </submittedName>
</protein>
<feature type="region of interest" description="Disordered" evidence="1">
    <location>
        <begin position="175"/>
        <end position="199"/>
    </location>
</feature>
<keyword evidence="4" id="KW-1185">Reference proteome</keyword>
<dbReference type="PANTHER" id="PTHR37984:SF5">
    <property type="entry name" value="PROTEIN NYNRIN-LIKE"/>
    <property type="match status" value="1"/>
</dbReference>
<dbReference type="GO" id="GO:0015074">
    <property type="term" value="P:DNA integration"/>
    <property type="evidence" value="ECO:0007669"/>
    <property type="project" value="InterPro"/>
</dbReference>